<gene>
    <name evidence="3" type="ORF">GWK10_09340</name>
</gene>
<organism evidence="3 4">
    <name type="scientific">Spongiivirga citrea</name>
    <dbReference type="NCBI Taxonomy" id="1481457"/>
    <lineage>
        <taxon>Bacteria</taxon>
        <taxon>Pseudomonadati</taxon>
        <taxon>Bacteroidota</taxon>
        <taxon>Flavobacteriia</taxon>
        <taxon>Flavobacteriales</taxon>
        <taxon>Flavobacteriaceae</taxon>
        <taxon>Spongiivirga</taxon>
    </lineage>
</organism>
<feature type="chain" id="PRO_5026769022" description="Magnetosome protein MamS/MamX domain-containing protein" evidence="1">
    <location>
        <begin position="23"/>
        <end position="154"/>
    </location>
</feature>
<feature type="domain" description="Magnetosome protein MamS/MamX" evidence="2">
    <location>
        <begin position="41"/>
        <end position="126"/>
    </location>
</feature>
<dbReference type="InterPro" id="IPR058837">
    <property type="entry name" value="MamS_MamX_dom"/>
</dbReference>
<reference evidence="3 4" key="1">
    <citation type="submission" date="2020-01" db="EMBL/GenBank/DDBJ databases">
        <title>Spongiivirga citrea KCTC 32990T.</title>
        <authorList>
            <person name="Wang G."/>
        </authorList>
    </citation>
    <scope>NUCLEOTIDE SEQUENCE [LARGE SCALE GENOMIC DNA]</scope>
    <source>
        <strain evidence="3 4">KCTC 32990</strain>
    </source>
</reference>
<dbReference type="Proteomes" id="UP000474296">
    <property type="component" value="Unassembled WGS sequence"/>
</dbReference>
<name>A0A6M0CMY9_9FLAO</name>
<accession>A0A6M0CMY9</accession>
<evidence type="ECO:0000313" key="4">
    <source>
        <dbReference type="Proteomes" id="UP000474296"/>
    </source>
</evidence>
<proteinExistence type="predicted"/>
<dbReference type="EMBL" id="JAABOQ010000003">
    <property type="protein sequence ID" value="NER17414.1"/>
    <property type="molecule type" value="Genomic_DNA"/>
</dbReference>
<evidence type="ECO:0000256" key="1">
    <source>
        <dbReference type="SAM" id="SignalP"/>
    </source>
</evidence>
<evidence type="ECO:0000259" key="2">
    <source>
        <dbReference type="Pfam" id="PF26390"/>
    </source>
</evidence>
<sequence>MKTRIKLIGFALLMIVATTGYAQKGVGEKKGMCNQGINAEVVELKGEVTSLEEGPCEYTSGRSLSGTHLFIKTADKKTLNIHLGPTVEVSKFVTDVKGKSIIVKGFRTEMLPAEHYIAKQLIINDKLTVLRDEKLKPFWAGRTGRERWCCKQSR</sequence>
<dbReference type="RefSeq" id="WP_164031879.1">
    <property type="nucleotide sequence ID" value="NZ_JAABOQ010000003.1"/>
</dbReference>
<dbReference type="Pfam" id="PF26390">
    <property type="entry name" value="MamS_MamX"/>
    <property type="match status" value="1"/>
</dbReference>
<comment type="caution">
    <text evidence="3">The sequence shown here is derived from an EMBL/GenBank/DDBJ whole genome shotgun (WGS) entry which is preliminary data.</text>
</comment>
<evidence type="ECO:0000313" key="3">
    <source>
        <dbReference type="EMBL" id="NER17414.1"/>
    </source>
</evidence>
<dbReference type="AlphaFoldDB" id="A0A6M0CMY9"/>
<protein>
    <recommendedName>
        <fullName evidence="2">Magnetosome protein MamS/MamX domain-containing protein</fullName>
    </recommendedName>
</protein>
<keyword evidence="1" id="KW-0732">Signal</keyword>
<feature type="signal peptide" evidence="1">
    <location>
        <begin position="1"/>
        <end position="22"/>
    </location>
</feature>
<keyword evidence="4" id="KW-1185">Reference proteome</keyword>